<comment type="caution">
    <text evidence="2">The sequence shown here is derived from an EMBL/GenBank/DDBJ whole genome shotgun (WGS) entry which is preliminary data.</text>
</comment>
<sequence length="284" mass="32179">MNHKFPAKIFIDGGVPEETNQAKKLLGFLDGQTTNPSLIAKNLKSRLGNGQPVLLTESMALEEYKRIVTEMNLIIPQGSISIQVFVDQETKAEEMLEQARERNKWIPNASIKFPCISEGLKAAEIACREMPINITLVFSQSQAAAVYESTKNAKFPVFISPFVGRLDDKGENGMQVIENILRMYKEGNRHIEVLTASVRNIDHILYALHLRSNIITIPLKVFSSWADLGFKMPEENYTYPVGALKAIHYNQDIVLGKNWQEYDLQHELTDKGVSSFWSDWMGLF</sequence>
<dbReference type="Gene3D" id="3.20.20.70">
    <property type="entry name" value="Aldolase class I"/>
    <property type="match status" value="1"/>
</dbReference>
<organism evidence="2 3">
    <name type="scientific">Candidatus Gottesmanbacteria bacterium RIFCSPLOWO2_01_FULL_39_12b</name>
    <dbReference type="NCBI Taxonomy" id="1798388"/>
    <lineage>
        <taxon>Bacteria</taxon>
        <taxon>Candidatus Gottesmaniibacteriota</taxon>
    </lineage>
</organism>
<dbReference type="GO" id="GO:0005975">
    <property type="term" value="P:carbohydrate metabolic process"/>
    <property type="evidence" value="ECO:0007669"/>
    <property type="project" value="InterPro"/>
</dbReference>
<dbReference type="Pfam" id="PF00923">
    <property type="entry name" value="TAL_FSA"/>
    <property type="match status" value="1"/>
</dbReference>
<dbReference type="EMBL" id="MFJR01000002">
    <property type="protein sequence ID" value="OGG27401.1"/>
    <property type="molecule type" value="Genomic_DNA"/>
</dbReference>
<evidence type="ECO:0000256" key="1">
    <source>
        <dbReference type="ARBA" id="ARBA00023270"/>
    </source>
</evidence>
<protein>
    <recommendedName>
        <fullName evidence="4">Transaldolase</fullName>
    </recommendedName>
</protein>
<proteinExistence type="predicted"/>
<name>A0A1F6ARV2_9BACT</name>
<reference evidence="2 3" key="1">
    <citation type="journal article" date="2016" name="Nat. Commun.">
        <title>Thousands of microbial genomes shed light on interconnected biogeochemical processes in an aquifer system.</title>
        <authorList>
            <person name="Anantharaman K."/>
            <person name="Brown C.T."/>
            <person name="Hug L.A."/>
            <person name="Sharon I."/>
            <person name="Castelle C.J."/>
            <person name="Probst A.J."/>
            <person name="Thomas B.C."/>
            <person name="Singh A."/>
            <person name="Wilkins M.J."/>
            <person name="Karaoz U."/>
            <person name="Brodie E.L."/>
            <person name="Williams K.H."/>
            <person name="Hubbard S.S."/>
            <person name="Banfield J.F."/>
        </authorList>
    </citation>
    <scope>NUCLEOTIDE SEQUENCE [LARGE SCALE GENOMIC DNA]</scope>
</reference>
<accession>A0A1F6ARV2</accession>
<evidence type="ECO:0000313" key="2">
    <source>
        <dbReference type="EMBL" id="OGG27401.1"/>
    </source>
</evidence>
<evidence type="ECO:0008006" key="4">
    <source>
        <dbReference type="Google" id="ProtNLM"/>
    </source>
</evidence>
<dbReference type="AlphaFoldDB" id="A0A1F6ARV2"/>
<dbReference type="InterPro" id="IPR013785">
    <property type="entry name" value="Aldolase_TIM"/>
</dbReference>
<dbReference type="PANTHER" id="PTHR10683">
    <property type="entry name" value="TRANSALDOLASE"/>
    <property type="match status" value="1"/>
</dbReference>
<dbReference type="InterPro" id="IPR001585">
    <property type="entry name" value="TAL/FSA"/>
</dbReference>
<dbReference type="PANTHER" id="PTHR10683:SF40">
    <property type="entry name" value="FRUCTOSE-6-PHOSPHATE ALDOLASE 1-RELATED"/>
    <property type="match status" value="1"/>
</dbReference>
<gene>
    <name evidence="2" type="ORF">A2960_06395</name>
</gene>
<keyword evidence="1" id="KW-0704">Schiff base</keyword>
<dbReference type="Proteomes" id="UP000176609">
    <property type="component" value="Unassembled WGS sequence"/>
</dbReference>
<dbReference type="SUPFAM" id="SSF51569">
    <property type="entry name" value="Aldolase"/>
    <property type="match status" value="1"/>
</dbReference>
<evidence type="ECO:0000313" key="3">
    <source>
        <dbReference type="Proteomes" id="UP000176609"/>
    </source>
</evidence>